<protein>
    <submittedName>
        <fullName evidence="1">Uncharacterized protein</fullName>
    </submittedName>
</protein>
<sequence>TACTLPPSLFSQRRFSGRHSRILLCLFRCRQHHRPLFQTLGTETSAKEL</sequence>
<name>A0A382UB05_9ZZZZ</name>
<feature type="non-terminal residue" evidence="1">
    <location>
        <position position="49"/>
    </location>
</feature>
<reference evidence="1" key="1">
    <citation type="submission" date="2018-05" db="EMBL/GenBank/DDBJ databases">
        <authorList>
            <person name="Lanie J.A."/>
            <person name="Ng W.-L."/>
            <person name="Kazmierczak K.M."/>
            <person name="Andrzejewski T.M."/>
            <person name="Davidsen T.M."/>
            <person name="Wayne K.J."/>
            <person name="Tettelin H."/>
            <person name="Glass J.I."/>
            <person name="Rusch D."/>
            <person name="Podicherti R."/>
            <person name="Tsui H.-C.T."/>
            <person name="Winkler M.E."/>
        </authorList>
    </citation>
    <scope>NUCLEOTIDE SEQUENCE</scope>
</reference>
<feature type="non-terminal residue" evidence="1">
    <location>
        <position position="1"/>
    </location>
</feature>
<evidence type="ECO:0000313" key="1">
    <source>
        <dbReference type="EMBL" id="SVD31466.1"/>
    </source>
</evidence>
<dbReference type="AlphaFoldDB" id="A0A382UB05"/>
<gene>
    <name evidence="1" type="ORF">METZ01_LOCUS384320</name>
</gene>
<organism evidence="1">
    <name type="scientific">marine metagenome</name>
    <dbReference type="NCBI Taxonomy" id="408172"/>
    <lineage>
        <taxon>unclassified sequences</taxon>
        <taxon>metagenomes</taxon>
        <taxon>ecological metagenomes</taxon>
    </lineage>
</organism>
<dbReference type="EMBL" id="UINC01142868">
    <property type="protein sequence ID" value="SVD31466.1"/>
    <property type="molecule type" value="Genomic_DNA"/>
</dbReference>
<accession>A0A382UB05</accession>
<proteinExistence type="predicted"/>